<evidence type="ECO:0000313" key="1">
    <source>
        <dbReference type="EMBL" id="GBP48744.1"/>
    </source>
</evidence>
<accession>A0A4C1WEZ7</accession>
<keyword evidence="2" id="KW-1185">Reference proteome</keyword>
<sequence length="157" mass="18477">MVDAKGEIGEEDAFRSLRIAKIERLRKEIFRDGARTLKENKNVNGRSDRWALRLQEYDFKIVYTWRRLNVVADFLSIHSLKENNDLKSVEEEIELAVYRIAVRILVEKQSSDELCGFSVEALERNKDNEIFEVIILLGRYEKIMTVNFYRGDMKTIA</sequence>
<organism evidence="1 2">
    <name type="scientific">Eumeta variegata</name>
    <name type="common">Bagworm moth</name>
    <name type="synonym">Eumeta japonica</name>
    <dbReference type="NCBI Taxonomy" id="151549"/>
    <lineage>
        <taxon>Eukaryota</taxon>
        <taxon>Metazoa</taxon>
        <taxon>Ecdysozoa</taxon>
        <taxon>Arthropoda</taxon>
        <taxon>Hexapoda</taxon>
        <taxon>Insecta</taxon>
        <taxon>Pterygota</taxon>
        <taxon>Neoptera</taxon>
        <taxon>Endopterygota</taxon>
        <taxon>Lepidoptera</taxon>
        <taxon>Glossata</taxon>
        <taxon>Ditrysia</taxon>
        <taxon>Tineoidea</taxon>
        <taxon>Psychidae</taxon>
        <taxon>Oiketicinae</taxon>
        <taxon>Eumeta</taxon>
    </lineage>
</organism>
<comment type="caution">
    <text evidence="1">The sequence shown here is derived from an EMBL/GenBank/DDBJ whole genome shotgun (WGS) entry which is preliminary data.</text>
</comment>
<reference evidence="1 2" key="1">
    <citation type="journal article" date="2019" name="Commun. Biol.">
        <title>The bagworm genome reveals a unique fibroin gene that provides high tensile strength.</title>
        <authorList>
            <person name="Kono N."/>
            <person name="Nakamura H."/>
            <person name="Ohtoshi R."/>
            <person name="Tomita M."/>
            <person name="Numata K."/>
            <person name="Arakawa K."/>
        </authorList>
    </citation>
    <scope>NUCLEOTIDE SEQUENCE [LARGE SCALE GENOMIC DNA]</scope>
</reference>
<proteinExistence type="predicted"/>
<dbReference type="AlphaFoldDB" id="A0A4C1WEZ7"/>
<dbReference type="EMBL" id="BGZK01000530">
    <property type="protein sequence ID" value="GBP48744.1"/>
    <property type="molecule type" value="Genomic_DNA"/>
</dbReference>
<dbReference type="Proteomes" id="UP000299102">
    <property type="component" value="Unassembled WGS sequence"/>
</dbReference>
<name>A0A4C1WEZ7_EUMVA</name>
<dbReference type="OrthoDB" id="425619at2759"/>
<gene>
    <name evidence="1" type="ORF">EVAR_32762_1</name>
</gene>
<protein>
    <submittedName>
        <fullName evidence="1">Uncharacterized protein</fullName>
    </submittedName>
</protein>
<evidence type="ECO:0000313" key="2">
    <source>
        <dbReference type="Proteomes" id="UP000299102"/>
    </source>
</evidence>